<keyword evidence="2" id="KW-1185">Reference proteome</keyword>
<comment type="caution">
    <text evidence="1">The sequence shown here is derived from an EMBL/GenBank/DDBJ whole genome shotgun (WGS) entry which is preliminary data.</text>
</comment>
<dbReference type="Proteomes" id="UP000324632">
    <property type="component" value="Chromosome 12"/>
</dbReference>
<evidence type="ECO:0000313" key="2">
    <source>
        <dbReference type="Proteomes" id="UP000324632"/>
    </source>
</evidence>
<reference evidence="1 2" key="1">
    <citation type="journal article" date="2019" name="Mol. Ecol. Resour.">
        <title>Chromosome-level genome assembly of Triplophysa tibetana, a fish adapted to the harsh high-altitude environment of the Tibetan Plateau.</title>
        <authorList>
            <person name="Yang X."/>
            <person name="Liu H."/>
            <person name="Ma Z."/>
            <person name="Zou Y."/>
            <person name="Zou M."/>
            <person name="Mao Y."/>
            <person name="Li X."/>
            <person name="Wang H."/>
            <person name="Chen T."/>
            <person name="Wang W."/>
            <person name="Yang R."/>
        </authorList>
    </citation>
    <scope>NUCLEOTIDE SEQUENCE [LARGE SCALE GENOMIC DNA]</scope>
    <source>
        <strain evidence="1">TTIB1903HZAU</strain>
        <tissue evidence="1">Muscle</tissue>
    </source>
</reference>
<gene>
    <name evidence="1" type="ORF">E1301_Tti007474</name>
</gene>
<name>A0A5A9P0S6_9TELE</name>
<accession>A0A5A9P0S6</accession>
<sequence>MFRRLRQGGAAYGRAGVRTGTGKPALSVESAGTVNTIVNDAVMSQSACVPMRSLVCLLHANESSGSKYHELANKRLGVFMGLRAFAQGAFLKDSRSPRGGSATRADPQQIPARVAAVRSVTDGSERGFLTFTGTSPNRNHPSAPRSCPCSHFGSTEISCIPTIIPKLEKEPSVKHPSGYKRVKK</sequence>
<proteinExistence type="predicted"/>
<dbReference type="EMBL" id="SOYY01000012">
    <property type="protein sequence ID" value="KAA0714326.1"/>
    <property type="molecule type" value="Genomic_DNA"/>
</dbReference>
<evidence type="ECO:0000313" key="1">
    <source>
        <dbReference type="EMBL" id="KAA0714326.1"/>
    </source>
</evidence>
<protein>
    <submittedName>
        <fullName evidence="1">Uncharacterized protein</fullName>
    </submittedName>
</protein>
<dbReference type="AlphaFoldDB" id="A0A5A9P0S6"/>
<organism evidence="1 2">
    <name type="scientific">Triplophysa tibetana</name>
    <dbReference type="NCBI Taxonomy" id="1572043"/>
    <lineage>
        <taxon>Eukaryota</taxon>
        <taxon>Metazoa</taxon>
        <taxon>Chordata</taxon>
        <taxon>Craniata</taxon>
        <taxon>Vertebrata</taxon>
        <taxon>Euteleostomi</taxon>
        <taxon>Actinopterygii</taxon>
        <taxon>Neopterygii</taxon>
        <taxon>Teleostei</taxon>
        <taxon>Ostariophysi</taxon>
        <taxon>Cypriniformes</taxon>
        <taxon>Nemacheilidae</taxon>
        <taxon>Triplophysa</taxon>
    </lineage>
</organism>